<dbReference type="Pfam" id="PF20151">
    <property type="entry name" value="DUF6533"/>
    <property type="match status" value="1"/>
</dbReference>
<feature type="domain" description="DUF6533" evidence="2">
    <location>
        <begin position="44"/>
        <end position="83"/>
    </location>
</feature>
<evidence type="ECO:0000256" key="1">
    <source>
        <dbReference type="SAM" id="Phobius"/>
    </source>
</evidence>
<dbReference type="OrthoDB" id="3251775at2759"/>
<dbReference type="InterPro" id="IPR045340">
    <property type="entry name" value="DUF6533"/>
</dbReference>
<keyword evidence="4" id="KW-1185">Reference proteome</keyword>
<protein>
    <recommendedName>
        <fullName evidence="2">DUF6533 domain-containing protein</fullName>
    </recommendedName>
</protein>
<reference evidence="3 4" key="1">
    <citation type="journal article" date="2014" name="PLoS Genet.">
        <title>Analysis of the Phlebiopsis gigantea genome, transcriptome and secretome provides insight into its pioneer colonization strategies of wood.</title>
        <authorList>
            <person name="Hori C."/>
            <person name="Ishida T."/>
            <person name="Igarashi K."/>
            <person name="Samejima M."/>
            <person name="Suzuki H."/>
            <person name="Master E."/>
            <person name="Ferreira P."/>
            <person name="Ruiz-Duenas F.J."/>
            <person name="Held B."/>
            <person name="Canessa P."/>
            <person name="Larrondo L.F."/>
            <person name="Schmoll M."/>
            <person name="Druzhinina I.S."/>
            <person name="Kubicek C.P."/>
            <person name="Gaskell J.A."/>
            <person name="Kersten P."/>
            <person name="St John F."/>
            <person name="Glasner J."/>
            <person name="Sabat G."/>
            <person name="Splinter BonDurant S."/>
            <person name="Syed K."/>
            <person name="Yadav J."/>
            <person name="Mgbeahuruike A.C."/>
            <person name="Kovalchuk A."/>
            <person name="Asiegbu F.O."/>
            <person name="Lackner G."/>
            <person name="Hoffmeister D."/>
            <person name="Rencoret J."/>
            <person name="Gutierrez A."/>
            <person name="Sun H."/>
            <person name="Lindquist E."/>
            <person name="Barry K."/>
            <person name="Riley R."/>
            <person name="Grigoriev I.V."/>
            <person name="Henrissat B."/>
            <person name="Kues U."/>
            <person name="Berka R.M."/>
            <person name="Martinez A.T."/>
            <person name="Covert S.F."/>
            <person name="Blanchette R.A."/>
            <person name="Cullen D."/>
        </authorList>
    </citation>
    <scope>NUCLEOTIDE SEQUENCE [LARGE SCALE GENOMIC DNA]</scope>
    <source>
        <strain evidence="3 4">11061_1 CR5-6</strain>
    </source>
</reference>
<organism evidence="3 4">
    <name type="scientific">Phlebiopsis gigantea (strain 11061_1 CR5-6)</name>
    <name type="common">White-rot fungus</name>
    <name type="synonym">Peniophora gigantea</name>
    <dbReference type="NCBI Taxonomy" id="745531"/>
    <lineage>
        <taxon>Eukaryota</taxon>
        <taxon>Fungi</taxon>
        <taxon>Dikarya</taxon>
        <taxon>Basidiomycota</taxon>
        <taxon>Agaricomycotina</taxon>
        <taxon>Agaricomycetes</taxon>
        <taxon>Polyporales</taxon>
        <taxon>Phanerochaetaceae</taxon>
        <taxon>Phlebiopsis</taxon>
    </lineage>
</organism>
<gene>
    <name evidence="3" type="ORF">PHLGIDRAFT_454225</name>
</gene>
<keyword evidence="1" id="KW-0472">Membrane</keyword>
<dbReference type="AlphaFoldDB" id="A0A0C3SD53"/>
<accession>A0A0C3SD53</accession>
<feature type="transmembrane region" description="Helical" evidence="1">
    <location>
        <begin position="113"/>
        <end position="133"/>
    </location>
</feature>
<dbReference type="EMBL" id="KN840445">
    <property type="protein sequence ID" value="KIP11517.1"/>
    <property type="molecule type" value="Genomic_DNA"/>
</dbReference>
<dbReference type="HOGENOM" id="CLU_035509_1_1_1"/>
<dbReference type="Proteomes" id="UP000053257">
    <property type="component" value="Unassembled WGS sequence"/>
</dbReference>
<feature type="transmembrane region" description="Helical" evidence="1">
    <location>
        <begin position="258"/>
        <end position="277"/>
    </location>
</feature>
<keyword evidence="1" id="KW-1133">Transmembrane helix</keyword>
<feature type="transmembrane region" description="Helical" evidence="1">
    <location>
        <begin position="189"/>
        <end position="210"/>
    </location>
</feature>
<feature type="transmembrane region" description="Helical" evidence="1">
    <location>
        <begin position="145"/>
        <end position="169"/>
    </location>
</feature>
<feature type="transmembrane region" description="Helical" evidence="1">
    <location>
        <begin position="231"/>
        <end position="252"/>
    </location>
</feature>
<evidence type="ECO:0000313" key="4">
    <source>
        <dbReference type="Proteomes" id="UP000053257"/>
    </source>
</evidence>
<sequence>MSSAAAKTELVQALHDANTTRYLSGAPSPAVSCPPRSSPRPAVGLIILFYDHLLTFSDEVRLVWAAPRSFPKYAFLFNKYLVLACLLSVAHEMCGFVGQVASDLVCKRLISTTSMLSLASTAIGNILVLLRVVMLWDHQPVILKLMVVGFFVSFATQTVMMSTSLVNYWPGIVWSSRAGMCITQFKNPLLIGVWASPMLFEVLVLVSTIVNALDRPQQAEMPLTRALHRDGIIYFFAVTCFRTLNLTLAVVARSSLTMAGVFWIWGMTTAILNRALLRMRATELASAAAAAHAPAPAPAGEVVIVDMDARERPARWLELDRLSSSGA</sequence>
<feature type="transmembrane region" description="Helical" evidence="1">
    <location>
        <begin position="80"/>
        <end position="101"/>
    </location>
</feature>
<name>A0A0C3SD53_PHLG1</name>
<keyword evidence="1" id="KW-0812">Transmembrane</keyword>
<evidence type="ECO:0000313" key="3">
    <source>
        <dbReference type="EMBL" id="KIP11517.1"/>
    </source>
</evidence>
<proteinExistence type="predicted"/>
<evidence type="ECO:0000259" key="2">
    <source>
        <dbReference type="Pfam" id="PF20151"/>
    </source>
</evidence>